<dbReference type="AlphaFoldDB" id="A0A0V0ZJ06"/>
<organism evidence="1 2">
    <name type="scientific">Trichinella patagoniensis</name>
    <dbReference type="NCBI Taxonomy" id="990121"/>
    <lineage>
        <taxon>Eukaryota</taxon>
        <taxon>Metazoa</taxon>
        <taxon>Ecdysozoa</taxon>
        <taxon>Nematoda</taxon>
        <taxon>Enoplea</taxon>
        <taxon>Dorylaimia</taxon>
        <taxon>Trichinellida</taxon>
        <taxon>Trichinellidae</taxon>
        <taxon>Trichinella</taxon>
    </lineage>
</organism>
<accession>A0A0V0ZJ06</accession>
<name>A0A0V0ZJ06_9BILA</name>
<proteinExistence type="predicted"/>
<evidence type="ECO:0000313" key="2">
    <source>
        <dbReference type="Proteomes" id="UP000054783"/>
    </source>
</evidence>
<keyword evidence="2" id="KW-1185">Reference proteome</keyword>
<dbReference type="EMBL" id="JYDQ01000163">
    <property type="protein sequence ID" value="KRY12509.1"/>
    <property type="molecule type" value="Genomic_DNA"/>
</dbReference>
<protein>
    <submittedName>
        <fullName evidence="1">Uncharacterized protein</fullName>
    </submittedName>
</protein>
<dbReference type="Proteomes" id="UP000054783">
    <property type="component" value="Unassembled WGS sequence"/>
</dbReference>
<comment type="caution">
    <text evidence="1">The sequence shown here is derived from an EMBL/GenBank/DDBJ whole genome shotgun (WGS) entry which is preliminary data.</text>
</comment>
<reference evidence="1 2" key="1">
    <citation type="submission" date="2015-01" db="EMBL/GenBank/DDBJ databases">
        <title>Evolution of Trichinella species and genotypes.</title>
        <authorList>
            <person name="Korhonen P.K."/>
            <person name="Edoardo P."/>
            <person name="Giuseppe L.R."/>
            <person name="Gasser R.B."/>
        </authorList>
    </citation>
    <scope>NUCLEOTIDE SEQUENCE [LARGE SCALE GENOMIC DNA]</scope>
    <source>
        <strain evidence="1">ISS2496</strain>
    </source>
</reference>
<sequence>MVANSDFNSIVSTRLPISSARSQRIKFANSSTSPRNCFKKMLTLMLRFRSSRLISTASLRRRSVLVGIVRLYLVFMESSKIFDVHGSTKSEPAPDPMDKCVFNEERVYSPSILQRHAARHLIGLKFHWFSCRLNFISCCCDEFYSLSQT</sequence>
<gene>
    <name evidence="1" type="ORF">T12_7296</name>
</gene>
<evidence type="ECO:0000313" key="1">
    <source>
        <dbReference type="EMBL" id="KRY12509.1"/>
    </source>
</evidence>